<dbReference type="OrthoDB" id="9792176at2"/>
<accession>A0A0N0VMA2</accession>
<organism evidence="1 2">
    <name type="scientific">Ahrensia marina</name>
    <dbReference type="NCBI Taxonomy" id="1514904"/>
    <lineage>
        <taxon>Bacteria</taxon>
        <taxon>Pseudomonadati</taxon>
        <taxon>Pseudomonadota</taxon>
        <taxon>Alphaproteobacteria</taxon>
        <taxon>Hyphomicrobiales</taxon>
        <taxon>Ahrensiaceae</taxon>
        <taxon>Ahrensia</taxon>
    </lineage>
</organism>
<keyword evidence="2" id="KW-1185">Reference proteome</keyword>
<dbReference type="InterPro" id="IPR019660">
    <property type="entry name" value="Put_sensory_transdc_reg_YbjN"/>
</dbReference>
<sequence>MSLLDFEVERVAHPVDVIEHIAYAREWNFERTGDDEIAIAVAGHWTNYHVSYAWMPDFESLHFACAFDITVSKARTVELLKLLSLINEQLLMGHFDFWEKEGAIMFRHSLLLAGGAEPTQGQIEVMLTSALESCESYFQAFQTVVWSGASARNALDHAMFETQGEA</sequence>
<evidence type="ECO:0000313" key="1">
    <source>
        <dbReference type="EMBL" id="KPB02994.1"/>
    </source>
</evidence>
<dbReference type="Proteomes" id="UP000038011">
    <property type="component" value="Unassembled WGS sequence"/>
</dbReference>
<gene>
    <name evidence="1" type="ORF">SU32_01430</name>
</gene>
<name>A0A0N0VMA2_9HYPH</name>
<dbReference type="RefSeq" id="WP_053997569.1">
    <property type="nucleotide sequence ID" value="NZ_JXMU01000001.1"/>
</dbReference>
<protein>
    <recommendedName>
        <fullName evidence="3">Diacylglyceryl transferase</fullName>
    </recommendedName>
</protein>
<comment type="caution">
    <text evidence="1">The sequence shown here is derived from an EMBL/GenBank/DDBJ whole genome shotgun (WGS) entry which is preliminary data.</text>
</comment>
<dbReference type="AlphaFoldDB" id="A0A0N0VMA2"/>
<dbReference type="EMBL" id="JXMU01000001">
    <property type="protein sequence ID" value="KPB02994.1"/>
    <property type="molecule type" value="Genomic_DNA"/>
</dbReference>
<reference evidence="1 2" key="1">
    <citation type="submission" date="2015-01" db="EMBL/GenBank/DDBJ databases">
        <title>Ahrensia donghaiensis sp. nov., a novel dimethylsulphoniopropionate-cleavage bacterium isolated from seawater and emended descriptions of the genus Ahrensia and Ahrensia kielensis.</title>
        <authorList>
            <person name="Liu J."/>
        </authorList>
    </citation>
    <scope>NUCLEOTIDE SEQUENCE [LARGE SCALE GENOMIC DNA]</scope>
    <source>
        <strain evidence="1 2">LZD062</strain>
    </source>
</reference>
<evidence type="ECO:0000313" key="2">
    <source>
        <dbReference type="Proteomes" id="UP000038011"/>
    </source>
</evidence>
<evidence type="ECO:0008006" key="3">
    <source>
        <dbReference type="Google" id="ProtNLM"/>
    </source>
</evidence>
<proteinExistence type="predicted"/>
<dbReference type="Pfam" id="PF10722">
    <property type="entry name" value="YbjN"/>
    <property type="match status" value="1"/>
</dbReference>
<dbReference type="PATRIC" id="fig|1514904.3.peg.296"/>
<dbReference type="CDD" id="cd17033">
    <property type="entry name" value="DR1245-like"/>
    <property type="match status" value="1"/>
</dbReference>
<dbReference type="STRING" id="1514904.SU32_01430"/>